<organism evidence="1">
    <name type="scientific">freshwater metagenome</name>
    <dbReference type="NCBI Taxonomy" id="449393"/>
    <lineage>
        <taxon>unclassified sequences</taxon>
        <taxon>metagenomes</taxon>
        <taxon>ecological metagenomes</taxon>
    </lineage>
</organism>
<gene>
    <name evidence="1" type="ORF">UFOPK1775_00701</name>
</gene>
<accession>A0A6J6FTR6</accession>
<sequence length="82" mass="8738">MKTSAPFMASERVPLKPSVTHPSISNAIIVLAPLLVSNREIAVPAAPAPLITILILDKSLFTNFKELVKAAKTTIAVPCWSS</sequence>
<proteinExistence type="predicted"/>
<name>A0A6J6FTR6_9ZZZZ</name>
<dbReference type="EMBL" id="CAEZUB010000077">
    <property type="protein sequence ID" value="CAB4592456.1"/>
    <property type="molecule type" value="Genomic_DNA"/>
</dbReference>
<protein>
    <submittedName>
        <fullName evidence="1">Unannotated protein</fullName>
    </submittedName>
</protein>
<evidence type="ECO:0000313" key="1">
    <source>
        <dbReference type="EMBL" id="CAB4592456.1"/>
    </source>
</evidence>
<dbReference type="AlphaFoldDB" id="A0A6J6FTR6"/>
<reference evidence="1" key="1">
    <citation type="submission" date="2020-05" db="EMBL/GenBank/DDBJ databases">
        <authorList>
            <person name="Chiriac C."/>
            <person name="Salcher M."/>
            <person name="Ghai R."/>
            <person name="Kavagutti S V."/>
        </authorList>
    </citation>
    <scope>NUCLEOTIDE SEQUENCE</scope>
</reference>